<dbReference type="AlphaFoldDB" id="A0A158F9H8"/>
<evidence type="ECO:0000313" key="2">
    <source>
        <dbReference type="Proteomes" id="UP000054683"/>
    </source>
</evidence>
<gene>
    <name evidence="1" type="ORF">AWB69_00855</name>
</gene>
<organism evidence="1 2">
    <name type="scientific">Caballeronia udeis</name>
    <dbReference type="NCBI Taxonomy" id="1232866"/>
    <lineage>
        <taxon>Bacteria</taxon>
        <taxon>Pseudomonadati</taxon>
        <taxon>Pseudomonadota</taxon>
        <taxon>Betaproteobacteria</taxon>
        <taxon>Burkholderiales</taxon>
        <taxon>Burkholderiaceae</taxon>
        <taxon>Caballeronia</taxon>
    </lineage>
</organism>
<sequence length="148" mass="16475">MEKGTYVLSGSLPVNDDLEAEQIERVRRHLSGFASVYLAHDETAHTVSLHISGTMLRDDARLIGRRIEKFAEENCTAGAILLAEWNGLTDWLVVGINWHVQCLLKLGAVQEQFARLVERDFDFLVRLEPPSEKAAGEGQPLMCVSIAT</sequence>
<accession>A0A158F9H8</accession>
<name>A0A158F9H8_9BURK</name>
<dbReference type="EMBL" id="FCOK02000003">
    <property type="protein sequence ID" value="SAL16397.1"/>
    <property type="molecule type" value="Genomic_DNA"/>
</dbReference>
<reference evidence="1 2" key="1">
    <citation type="submission" date="2016-01" db="EMBL/GenBank/DDBJ databases">
        <authorList>
            <person name="Oliw E.H."/>
        </authorList>
    </citation>
    <scope>NUCLEOTIDE SEQUENCE [LARGE SCALE GENOMIC DNA]</scope>
    <source>
        <strain evidence="1">LMG 27134</strain>
    </source>
</reference>
<dbReference type="Proteomes" id="UP000054683">
    <property type="component" value="Unassembled WGS sequence"/>
</dbReference>
<evidence type="ECO:0000313" key="1">
    <source>
        <dbReference type="EMBL" id="SAL16397.1"/>
    </source>
</evidence>
<proteinExistence type="predicted"/>
<protein>
    <submittedName>
        <fullName evidence="1">Uncharacterized protein</fullName>
    </submittedName>
</protein>
<dbReference type="OrthoDB" id="9093862at2"/>